<name>A0AAW5N5X3_9BACT</name>
<dbReference type="AlphaFoldDB" id="A0AAW5N5X3"/>
<keyword evidence="4" id="KW-0804">Transcription</keyword>
<dbReference type="InterPro" id="IPR014327">
    <property type="entry name" value="RNA_pol_sigma70_bacteroid"/>
</dbReference>
<dbReference type="PANTHER" id="PTHR43133:SF46">
    <property type="entry name" value="RNA POLYMERASE SIGMA-70 FACTOR ECF SUBFAMILY"/>
    <property type="match status" value="1"/>
</dbReference>
<dbReference type="InterPro" id="IPR013324">
    <property type="entry name" value="RNA_pol_sigma_r3/r4-like"/>
</dbReference>
<evidence type="ECO:0000313" key="8">
    <source>
        <dbReference type="Proteomes" id="UP001204579"/>
    </source>
</evidence>
<dbReference type="InterPro" id="IPR036388">
    <property type="entry name" value="WH-like_DNA-bd_sf"/>
</dbReference>
<dbReference type="Proteomes" id="UP001204579">
    <property type="component" value="Unassembled WGS sequence"/>
</dbReference>
<comment type="similarity">
    <text evidence="1">Belongs to the sigma-70 factor family. ECF subfamily.</text>
</comment>
<dbReference type="InterPro" id="IPR013249">
    <property type="entry name" value="RNA_pol_sigma70_r4_t2"/>
</dbReference>
<evidence type="ECO:0000256" key="1">
    <source>
        <dbReference type="ARBA" id="ARBA00010641"/>
    </source>
</evidence>
<dbReference type="GO" id="GO:0003677">
    <property type="term" value="F:DNA binding"/>
    <property type="evidence" value="ECO:0007669"/>
    <property type="project" value="InterPro"/>
</dbReference>
<dbReference type="NCBIfam" id="TIGR02985">
    <property type="entry name" value="Sig70_bacteroi1"/>
    <property type="match status" value="1"/>
</dbReference>
<dbReference type="InterPro" id="IPR007627">
    <property type="entry name" value="RNA_pol_sigma70_r2"/>
</dbReference>
<evidence type="ECO:0000259" key="5">
    <source>
        <dbReference type="Pfam" id="PF04542"/>
    </source>
</evidence>
<dbReference type="GO" id="GO:0006352">
    <property type="term" value="P:DNA-templated transcription initiation"/>
    <property type="evidence" value="ECO:0007669"/>
    <property type="project" value="InterPro"/>
</dbReference>
<dbReference type="Pfam" id="PF04542">
    <property type="entry name" value="Sigma70_r2"/>
    <property type="match status" value="1"/>
</dbReference>
<keyword evidence="3" id="KW-0731">Sigma factor</keyword>
<reference evidence="7 8" key="1">
    <citation type="submission" date="2022-08" db="EMBL/GenBank/DDBJ databases">
        <authorList>
            <person name="Zeman M."/>
            <person name="Kubasova T."/>
        </authorList>
    </citation>
    <scope>NUCLEOTIDE SEQUENCE [LARGE SCALE GENOMIC DNA]</scope>
    <source>
        <strain evidence="7 8">ET62</strain>
    </source>
</reference>
<dbReference type="Pfam" id="PF08281">
    <property type="entry name" value="Sigma70_r4_2"/>
    <property type="match status" value="1"/>
</dbReference>
<dbReference type="CDD" id="cd06171">
    <property type="entry name" value="Sigma70_r4"/>
    <property type="match status" value="1"/>
</dbReference>
<dbReference type="EMBL" id="JANRHJ010000009">
    <property type="protein sequence ID" value="MCR8874153.1"/>
    <property type="molecule type" value="Genomic_DNA"/>
</dbReference>
<evidence type="ECO:0000313" key="7">
    <source>
        <dbReference type="EMBL" id="MCR8874153.1"/>
    </source>
</evidence>
<proteinExistence type="inferred from homology"/>
<dbReference type="Gene3D" id="1.10.10.10">
    <property type="entry name" value="Winged helix-like DNA-binding domain superfamily/Winged helix DNA-binding domain"/>
    <property type="match status" value="1"/>
</dbReference>
<dbReference type="PANTHER" id="PTHR43133">
    <property type="entry name" value="RNA POLYMERASE ECF-TYPE SIGMA FACTO"/>
    <property type="match status" value="1"/>
</dbReference>
<feature type="domain" description="RNA polymerase sigma-70 region 2" evidence="5">
    <location>
        <begin position="12"/>
        <end position="73"/>
    </location>
</feature>
<dbReference type="InterPro" id="IPR013325">
    <property type="entry name" value="RNA_pol_sigma_r2"/>
</dbReference>
<evidence type="ECO:0000256" key="2">
    <source>
        <dbReference type="ARBA" id="ARBA00023015"/>
    </source>
</evidence>
<dbReference type="SUPFAM" id="SSF88659">
    <property type="entry name" value="Sigma3 and sigma4 domains of RNA polymerase sigma factors"/>
    <property type="match status" value="1"/>
</dbReference>
<dbReference type="Gene3D" id="1.10.1740.10">
    <property type="match status" value="1"/>
</dbReference>
<organism evidence="7 8">
    <name type="scientific">Phocaeicola barnesiae</name>
    <dbReference type="NCBI Taxonomy" id="376804"/>
    <lineage>
        <taxon>Bacteria</taxon>
        <taxon>Pseudomonadati</taxon>
        <taxon>Bacteroidota</taxon>
        <taxon>Bacteroidia</taxon>
        <taxon>Bacteroidales</taxon>
        <taxon>Bacteroidaceae</taxon>
        <taxon>Phocaeicola</taxon>
    </lineage>
</organism>
<evidence type="ECO:0000256" key="3">
    <source>
        <dbReference type="ARBA" id="ARBA00023082"/>
    </source>
</evidence>
<evidence type="ECO:0000259" key="6">
    <source>
        <dbReference type="Pfam" id="PF08281"/>
    </source>
</evidence>
<gene>
    <name evidence="7" type="ORF">NW209_09030</name>
</gene>
<comment type="caution">
    <text evidence="7">The sequence shown here is derived from an EMBL/GenBank/DDBJ whole genome shotgun (WGS) entry which is preliminary data.</text>
</comment>
<feature type="domain" description="RNA polymerase sigma factor 70 region 4 type 2" evidence="6">
    <location>
        <begin position="103"/>
        <end position="152"/>
    </location>
</feature>
<dbReference type="RefSeq" id="WP_258335823.1">
    <property type="nucleotide sequence ID" value="NZ_JANRHJ010000009.1"/>
</dbReference>
<keyword evidence="2" id="KW-0805">Transcription regulation</keyword>
<dbReference type="NCBIfam" id="TIGR02937">
    <property type="entry name" value="sigma70-ECF"/>
    <property type="match status" value="1"/>
</dbReference>
<dbReference type="GO" id="GO:0016987">
    <property type="term" value="F:sigma factor activity"/>
    <property type="evidence" value="ECO:0007669"/>
    <property type="project" value="UniProtKB-KW"/>
</dbReference>
<accession>A0AAW5N5X3</accession>
<keyword evidence="8" id="KW-1185">Reference proteome</keyword>
<dbReference type="InterPro" id="IPR039425">
    <property type="entry name" value="RNA_pol_sigma-70-like"/>
</dbReference>
<evidence type="ECO:0000256" key="4">
    <source>
        <dbReference type="ARBA" id="ARBA00023163"/>
    </source>
</evidence>
<dbReference type="SUPFAM" id="SSF88946">
    <property type="entry name" value="Sigma2 domain of RNA polymerase sigma factors"/>
    <property type="match status" value="1"/>
</dbReference>
<protein>
    <submittedName>
        <fullName evidence="7">RNA polymerase sigma-70 factor</fullName>
    </submittedName>
</protein>
<sequence>MKKNGINFDEVFKLYYRPLCLYAIHYVRDVDIAEDIVQDCLSLLWEKGDEVEHLKSYLYVMVRNYSLNYLKREAVFDMNCSPSDLEETLPDEELEEYSVMEARMWTAIDALPERCREVFLLHKRDGMTYKEIAELLHISVHTVDNHICKALRLVREGVKALYSFFFG</sequence>
<dbReference type="InterPro" id="IPR014284">
    <property type="entry name" value="RNA_pol_sigma-70_dom"/>
</dbReference>